<sequence length="695" mass="75317">MEPVAYVDSPFAHYLDEAGIDEHAGLETSPIIAIGEPAMTVRAFDADIDSPGRSKSRGSPSTPRRRRSGPESGDECIKFALSTSSLLTPRLKDALASYPAPSHQTLSVNECSVRAATVVWEIRQSPSALGPGNAFTELWQQAGCTARRIGLSIRSFAPPISASRALPTPISVETAYTMADMTRLFDRLICASQDFDRHAAQLVRSLRPAIPYSDRTQQQVVSPLVPRLIQPNRVASAHSKILALMQEMTREYESALMDSLFCALGAASISDPSGGSETTTGPNLCDGVFGGIHRANSIARRAGVSTGRHRARPSVGAEGVFGVGTAARSESPRAVKLAGRRSLSPRRRPSSWSLEYTLPPSDLFDAMPSASDDTLVEGRETKSEEDLVQNAFSSAHGARRLWLLSLTAIIGVPPTRLNRLASHVGSMTMTLRQKVDQLVAWQSTDKPRMLSTTSPTSSSAPPSANSLPPWNGHDFAPPSTQSPVAVSLTQLEVCRAAMSKLLQDMEVQMTATVDEARRRLGMDSNPSPAALLSCHDSVRVTMEMLLRNYHESRLILRQMVPHAAIGTHSLTEFYARPKSPAAVEECDTSEVDPAILASSASTFEHGDGLEPLETGPSHAESPANSEVEQIFEAIVPASLRPLRSTMTREERLRVKRDQRVSEPLVPLVPSEVRLIGELKGVLEARRKPLKARNNE</sequence>
<dbReference type="AlphaFoldDB" id="A0A238F087"/>
<proteinExistence type="predicted"/>
<gene>
    <name evidence="2" type="ORF">BQ2448_5151</name>
</gene>
<keyword evidence="3" id="KW-1185">Reference proteome</keyword>
<accession>A0A238F087</accession>
<feature type="region of interest" description="Disordered" evidence="1">
    <location>
        <begin position="446"/>
        <end position="478"/>
    </location>
</feature>
<feature type="compositionally biased region" description="Low complexity" evidence="1">
    <location>
        <begin position="450"/>
        <end position="469"/>
    </location>
</feature>
<dbReference type="Proteomes" id="UP000198372">
    <property type="component" value="Unassembled WGS sequence"/>
</dbReference>
<dbReference type="EMBL" id="FMSP01000002">
    <property type="protein sequence ID" value="SCV67540.1"/>
    <property type="molecule type" value="Genomic_DNA"/>
</dbReference>
<feature type="region of interest" description="Disordered" evidence="1">
    <location>
        <begin position="44"/>
        <end position="75"/>
    </location>
</feature>
<name>A0A238F087_9BASI</name>
<organism evidence="2 3">
    <name type="scientific">Microbotryum intermedium</name>
    <dbReference type="NCBI Taxonomy" id="269621"/>
    <lineage>
        <taxon>Eukaryota</taxon>
        <taxon>Fungi</taxon>
        <taxon>Dikarya</taxon>
        <taxon>Basidiomycota</taxon>
        <taxon>Pucciniomycotina</taxon>
        <taxon>Microbotryomycetes</taxon>
        <taxon>Microbotryales</taxon>
        <taxon>Microbotryaceae</taxon>
        <taxon>Microbotryum</taxon>
    </lineage>
</organism>
<feature type="region of interest" description="Disordered" evidence="1">
    <location>
        <begin position="604"/>
        <end position="625"/>
    </location>
</feature>
<feature type="compositionally biased region" description="Low complexity" evidence="1">
    <location>
        <begin position="51"/>
        <end position="62"/>
    </location>
</feature>
<evidence type="ECO:0000313" key="2">
    <source>
        <dbReference type="EMBL" id="SCV67540.1"/>
    </source>
</evidence>
<dbReference type="OrthoDB" id="2535609at2759"/>
<evidence type="ECO:0000313" key="3">
    <source>
        <dbReference type="Proteomes" id="UP000198372"/>
    </source>
</evidence>
<reference evidence="3" key="1">
    <citation type="submission" date="2016-09" db="EMBL/GenBank/DDBJ databases">
        <authorList>
            <person name="Jeantristanb JTB J.-T."/>
            <person name="Ricardo R."/>
        </authorList>
    </citation>
    <scope>NUCLEOTIDE SEQUENCE [LARGE SCALE GENOMIC DNA]</scope>
</reference>
<evidence type="ECO:0000256" key="1">
    <source>
        <dbReference type="SAM" id="MobiDB-lite"/>
    </source>
</evidence>
<protein>
    <submittedName>
        <fullName evidence="2">BQ2448_5151 protein</fullName>
    </submittedName>
</protein>